<evidence type="ECO:0000313" key="3">
    <source>
        <dbReference type="EMBL" id="MCQ5154359.1"/>
    </source>
</evidence>
<dbReference type="InterPro" id="IPR010982">
    <property type="entry name" value="Lambda_DNA-bd_dom_sf"/>
</dbReference>
<sequence length="365" mass="41916">MKLYVSENLKRLRKERGLTQEQLATRLNVSFQAVSKWECGESYPDIVMLPSIAQIFSVSLDELVGMEKICSNEEAEKILAQVDVNESKGLRAENVALLREAVKRFPNNYMMSAKLAANLFCVESKSEEAGKERSAEAAEIAEYILANCNDRKIIDWMRVDICYYYYWAGNKEKALEYADELPSAAKNTVKEFLLAGNEKMVLCQKNIILHLQELCYSLLTRADLNCENDPQLKDTDRIKILNKIVDVSEAIFENEDYNFHYRLISLVYTHIAAVAVRSKDYDEAFENLIKALNFAIAADELPERKPYTSLAVNKLVYDMYDISVSSPTLCCKELLGYLNWSVFDDIRDTEKFQNIYLKAKEHCDK</sequence>
<dbReference type="SUPFAM" id="SSF47413">
    <property type="entry name" value="lambda repressor-like DNA-binding domains"/>
    <property type="match status" value="1"/>
</dbReference>
<evidence type="ECO:0000313" key="4">
    <source>
        <dbReference type="Proteomes" id="UP001206236"/>
    </source>
</evidence>
<dbReference type="EMBL" id="JANGCN010000058">
    <property type="protein sequence ID" value="MCQ5154359.1"/>
    <property type="molecule type" value="Genomic_DNA"/>
</dbReference>
<dbReference type="GO" id="GO:0003677">
    <property type="term" value="F:DNA binding"/>
    <property type="evidence" value="ECO:0007669"/>
    <property type="project" value="UniProtKB-KW"/>
</dbReference>
<feature type="domain" description="HTH cro/C1-type" evidence="2">
    <location>
        <begin position="9"/>
        <end position="63"/>
    </location>
</feature>
<gene>
    <name evidence="3" type="ORF">NE632_13770</name>
</gene>
<accession>A0AAW5KR68</accession>
<dbReference type="AlphaFoldDB" id="A0AAW5KR68"/>
<dbReference type="Proteomes" id="UP001206236">
    <property type="component" value="Unassembled WGS sequence"/>
</dbReference>
<proteinExistence type="predicted"/>
<keyword evidence="1" id="KW-0238">DNA-binding</keyword>
<dbReference type="Gene3D" id="1.10.260.40">
    <property type="entry name" value="lambda repressor-like DNA-binding domains"/>
    <property type="match status" value="1"/>
</dbReference>
<comment type="caution">
    <text evidence="3">The sequence shown here is derived from an EMBL/GenBank/DDBJ whole genome shotgun (WGS) entry which is preliminary data.</text>
</comment>
<evidence type="ECO:0000259" key="2">
    <source>
        <dbReference type="PROSITE" id="PS50943"/>
    </source>
</evidence>
<dbReference type="PROSITE" id="PS50943">
    <property type="entry name" value="HTH_CROC1"/>
    <property type="match status" value="1"/>
</dbReference>
<dbReference type="Pfam" id="PF01381">
    <property type="entry name" value="HTH_3"/>
    <property type="match status" value="1"/>
</dbReference>
<protein>
    <submittedName>
        <fullName evidence="3">Helix-turn-helix domain-containing protein</fullName>
    </submittedName>
</protein>
<dbReference type="RefSeq" id="WP_256322623.1">
    <property type="nucleotide sequence ID" value="NZ_JANGCN010000058.1"/>
</dbReference>
<dbReference type="InterPro" id="IPR001387">
    <property type="entry name" value="Cro/C1-type_HTH"/>
</dbReference>
<dbReference type="SMART" id="SM00530">
    <property type="entry name" value="HTH_XRE"/>
    <property type="match status" value="1"/>
</dbReference>
<dbReference type="PANTHER" id="PTHR46558:SF11">
    <property type="entry name" value="HTH-TYPE TRANSCRIPTIONAL REGULATOR XRE"/>
    <property type="match status" value="1"/>
</dbReference>
<reference evidence="3" key="1">
    <citation type="submission" date="2022-06" db="EMBL/GenBank/DDBJ databases">
        <title>Isolation of gut microbiota from human fecal samples.</title>
        <authorList>
            <person name="Pamer E.G."/>
            <person name="Barat B."/>
            <person name="Waligurski E."/>
            <person name="Medina S."/>
            <person name="Paddock L."/>
            <person name="Mostad J."/>
        </authorList>
    </citation>
    <scope>NUCLEOTIDE SEQUENCE</scope>
    <source>
        <strain evidence="3">DFI.5.57</strain>
    </source>
</reference>
<name>A0AAW5KR68_9FIRM</name>
<organism evidence="3 4">
    <name type="scientific">Ruminococcus bicirculans</name>
    <name type="common">ex Wegman et al. 2014</name>
    <dbReference type="NCBI Taxonomy" id="1160721"/>
    <lineage>
        <taxon>Bacteria</taxon>
        <taxon>Bacillati</taxon>
        <taxon>Bacillota</taxon>
        <taxon>Clostridia</taxon>
        <taxon>Eubacteriales</taxon>
        <taxon>Oscillospiraceae</taxon>
        <taxon>Ruminococcus</taxon>
    </lineage>
</organism>
<dbReference type="PANTHER" id="PTHR46558">
    <property type="entry name" value="TRACRIPTIONAL REGULATORY PROTEIN-RELATED-RELATED"/>
    <property type="match status" value="1"/>
</dbReference>
<dbReference type="CDD" id="cd00093">
    <property type="entry name" value="HTH_XRE"/>
    <property type="match status" value="1"/>
</dbReference>
<evidence type="ECO:0000256" key="1">
    <source>
        <dbReference type="ARBA" id="ARBA00023125"/>
    </source>
</evidence>